<dbReference type="GO" id="GO:0046872">
    <property type="term" value="F:metal ion binding"/>
    <property type="evidence" value="ECO:0007669"/>
    <property type="project" value="InterPro"/>
</dbReference>
<evidence type="ECO:0000259" key="4">
    <source>
        <dbReference type="Pfam" id="PF05193"/>
    </source>
</evidence>
<dbReference type="Pfam" id="PF05193">
    <property type="entry name" value="Peptidase_M16_C"/>
    <property type="match status" value="1"/>
</dbReference>
<dbReference type="OrthoDB" id="277191at2759"/>
<dbReference type="STRING" id="1245528.M3JU02"/>
<evidence type="ECO:0000313" key="5">
    <source>
        <dbReference type="EMBL" id="EMG46350.1"/>
    </source>
</evidence>
<dbReference type="PANTHER" id="PTHR11851">
    <property type="entry name" value="METALLOPROTEASE"/>
    <property type="match status" value="1"/>
</dbReference>
<name>M3JU02_CANMX</name>
<dbReference type="Pfam" id="PF00675">
    <property type="entry name" value="Peptidase_M16"/>
    <property type="match status" value="1"/>
</dbReference>
<evidence type="ECO:0000259" key="3">
    <source>
        <dbReference type="Pfam" id="PF00675"/>
    </source>
</evidence>
<dbReference type="InterPro" id="IPR011765">
    <property type="entry name" value="Pept_M16_N"/>
</dbReference>
<evidence type="ECO:0000313" key="6">
    <source>
        <dbReference type="Proteomes" id="UP000011777"/>
    </source>
</evidence>
<dbReference type="Proteomes" id="UP000011777">
    <property type="component" value="Unassembled WGS sequence"/>
</dbReference>
<proteinExistence type="inferred from homology"/>
<dbReference type="eggNOG" id="KOG2067">
    <property type="taxonomic scope" value="Eukaryota"/>
</dbReference>
<feature type="domain" description="Peptidase M16 N-terminal" evidence="3">
    <location>
        <begin position="44"/>
        <end position="187"/>
    </location>
</feature>
<dbReference type="EMBL" id="AOGT01002039">
    <property type="protein sequence ID" value="EMG46350.1"/>
    <property type="molecule type" value="Genomic_DNA"/>
</dbReference>
<dbReference type="HOGENOM" id="CLU_009902_5_2_1"/>
<dbReference type="Gene3D" id="3.30.830.10">
    <property type="entry name" value="Metalloenzyme, LuxS/M16 peptidase-like"/>
    <property type="match status" value="2"/>
</dbReference>
<comment type="caution">
    <text evidence="5">The sequence shown here is derived from an EMBL/GenBank/DDBJ whole genome shotgun (WGS) entry which is preliminary data.</text>
</comment>
<dbReference type="OMA" id="LKYHHSP"/>
<accession>M3JU02</accession>
<comment type="function">
    <text evidence="1">Substrate recognition and binding subunit of the essential mitochondrial processing protease (MPP), which cleaves the mitochondrial sequence off newly imported precursors proteins.</text>
</comment>
<dbReference type="GO" id="GO:0005739">
    <property type="term" value="C:mitochondrion"/>
    <property type="evidence" value="ECO:0007669"/>
    <property type="project" value="TreeGrafter"/>
</dbReference>
<dbReference type="SUPFAM" id="SSF63411">
    <property type="entry name" value="LuxS/MPP-like metallohydrolase"/>
    <property type="match status" value="2"/>
</dbReference>
<keyword evidence="6" id="KW-1185">Reference proteome</keyword>
<dbReference type="InterPro" id="IPR011249">
    <property type="entry name" value="Metalloenz_LuxS/M16"/>
</dbReference>
<comment type="similarity">
    <text evidence="2">Belongs to the peptidase M16 family.</text>
</comment>
<sequence length="505" mass="56338">MLSRIPRTSRHALSAFHKARRYTTAVNQTPLELTTLPNGLRLITDSTPGHFSALGAFVDAGSRYDDPQNPGLSHIHDKLAWKSTEKYTGQEMLENLSKLGGNYMSSVQRESTIYQASVFNKDVEKMLESIAQTIRYPNFTDQEFEESLLTADYEVSQLCYNSEIYLSEELHSVAYKDNTLGLPLYIPQERIPLVGKTDILQYQKKFFQPQNIVIAMVGVPHDFALKIVNDNFGTWENTTSTRPEKGVVNYTGGEIILPHRQPLYANLTDLYHMQIGFETTGLLNDDLYALATLQKLLGGGSAFSAGGPGKGMFSRLYTQVLNKYSFVDHCMCFNHSYLGTGIFGVTLSIVPEAAHFSSQIISHELSKLLIPDGTSKDAINNRELKRAKNQLISSLLMNVESRLAKLEDLGRQIQCQGKITSIDEMVEKISNITIKDIQNVSEKVLTGNVVTSGTSSGTPSVVMQGEREAFGDVEYILRQYGLGKFSGPEITEPRDFAPKKKKGWF</sequence>
<evidence type="ECO:0000256" key="1">
    <source>
        <dbReference type="ARBA" id="ARBA00002123"/>
    </source>
</evidence>
<reference evidence="5 6" key="1">
    <citation type="submission" date="2013-02" db="EMBL/GenBank/DDBJ databases">
        <title>Genome sequence of Candida maltosa Xu316, a potential industrial strain for xylitol and ethanol production.</title>
        <authorList>
            <person name="Yu J."/>
            <person name="Wang Q."/>
            <person name="Geng X."/>
            <person name="Bao W."/>
            <person name="He P."/>
            <person name="Cai J."/>
        </authorList>
    </citation>
    <scope>NUCLEOTIDE SEQUENCE [LARGE SCALE GENOMIC DNA]</scope>
    <source>
        <strain evidence="6">Xu316</strain>
    </source>
</reference>
<protein>
    <submittedName>
        <fullName evidence="5">Mitochondrial-processing peptidase (MPP) alpha subunit, mitochondrial, putative</fullName>
    </submittedName>
</protein>
<dbReference type="InterPro" id="IPR007863">
    <property type="entry name" value="Peptidase_M16_C"/>
</dbReference>
<dbReference type="GO" id="GO:0006627">
    <property type="term" value="P:protein processing involved in protein targeting to mitochondrion"/>
    <property type="evidence" value="ECO:0007669"/>
    <property type="project" value="TreeGrafter"/>
</dbReference>
<feature type="domain" description="Peptidase M16 C-terminal" evidence="4">
    <location>
        <begin position="196"/>
        <end position="391"/>
    </location>
</feature>
<gene>
    <name evidence="5" type="ORF">G210_3402</name>
</gene>
<dbReference type="AlphaFoldDB" id="M3JU02"/>
<organism evidence="5 6">
    <name type="scientific">Candida maltosa (strain Xu316)</name>
    <name type="common">Yeast</name>
    <dbReference type="NCBI Taxonomy" id="1245528"/>
    <lineage>
        <taxon>Eukaryota</taxon>
        <taxon>Fungi</taxon>
        <taxon>Dikarya</taxon>
        <taxon>Ascomycota</taxon>
        <taxon>Saccharomycotina</taxon>
        <taxon>Pichiomycetes</taxon>
        <taxon>Debaryomycetaceae</taxon>
        <taxon>Candida/Lodderomyces clade</taxon>
        <taxon>Candida</taxon>
    </lineage>
</organism>
<evidence type="ECO:0000256" key="2">
    <source>
        <dbReference type="ARBA" id="ARBA00007261"/>
    </source>
</evidence>
<dbReference type="InterPro" id="IPR050361">
    <property type="entry name" value="MPP/UQCRC_Complex"/>
</dbReference>
<dbReference type="PANTHER" id="PTHR11851:SF49">
    <property type="entry name" value="MITOCHONDRIAL-PROCESSING PEPTIDASE SUBUNIT ALPHA"/>
    <property type="match status" value="1"/>
</dbReference>